<organism evidence="2 3">
    <name type="scientific">Didymella rabiei</name>
    <name type="common">Chickpea ascochyta blight fungus</name>
    <name type="synonym">Mycosphaerella rabiei</name>
    <dbReference type="NCBI Taxonomy" id="5454"/>
    <lineage>
        <taxon>Eukaryota</taxon>
        <taxon>Fungi</taxon>
        <taxon>Dikarya</taxon>
        <taxon>Ascomycota</taxon>
        <taxon>Pezizomycotina</taxon>
        <taxon>Dothideomycetes</taxon>
        <taxon>Pleosporomycetidae</taxon>
        <taxon>Pleosporales</taxon>
        <taxon>Pleosporineae</taxon>
        <taxon>Didymellaceae</taxon>
        <taxon>Ascochyta</taxon>
    </lineage>
</organism>
<evidence type="ECO:0000313" key="3">
    <source>
        <dbReference type="Proteomes" id="UP000076837"/>
    </source>
</evidence>
<gene>
    <name evidence="2" type="ORF">ST47_g3007</name>
</gene>
<proteinExistence type="predicted"/>
<dbReference type="EMBL" id="JYNV01000119">
    <property type="protein sequence ID" value="KZM25941.1"/>
    <property type="molecule type" value="Genomic_DNA"/>
</dbReference>
<sequence length="251" mass="27128">MNAVDALFEFAALMATSSAMTLEPDTINAPNRSAQGSSASNDPAIPKIARPPSHNAPVQQALHPQSKKYTQPALPSPPAHQHERILEPWPMETYLPQQSGEYQQAWPSEPQQQQQQQKQQHFAQLPNFECTLPCGHHPYQQCQCAYIPETSAYAAAPWGMGCGSSQQAEAVRRQVRYVSDEDGYGCGEGCLRQQGRCENFLMRGYCTGGGGGGGGGGGLWDGNQGHGVHGEWMVEQGVQGCGGMEGCGLYY</sequence>
<evidence type="ECO:0000256" key="1">
    <source>
        <dbReference type="SAM" id="MobiDB-lite"/>
    </source>
</evidence>
<protein>
    <submittedName>
        <fullName evidence="2">Uncharacterized protein</fullName>
    </submittedName>
</protein>
<dbReference type="AlphaFoldDB" id="A0A163ITR2"/>
<evidence type="ECO:0000313" key="2">
    <source>
        <dbReference type="EMBL" id="KZM25941.1"/>
    </source>
</evidence>
<keyword evidence="3" id="KW-1185">Reference proteome</keyword>
<feature type="compositionally biased region" description="Polar residues" evidence="1">
    <location>
        <begin position="28"/>
        <end position="41"/>
    </location>
</feature>
<feature type="region of interest" description="Disordered" evidence="1">
    <location>
        <begin position="100"/>
        <end position="120"/>
    </location>
</feature>
<dbReference type="Proteomes" id="UP000076837">
    <property type="component" value="Unassembled WGS sequence"/>
</dbReference>
<feature type="compositionally biased region" description="Low complexity" evidence="1">
    <location>
        <begin position="111"/>
        <end position="120"/>
    </location>
</feature>
<name>A0A163ITR2_DIDRA</name>
<feature type="compositionally biased region" description="Polar residues" evidence="1">
    <location>
        <begin position="100"/>
        <end position="110"/>
    </location>
</feature>
<accession>A0A163ITR2</accession>
<comment type="caution">
    <text evidence="2">The sequence shown here is derived from an EMBL/GenBank/DDBJ whole genome shotgun (WGS) entry which is preliminary data.</text>
</comment>
<reference evidence="2 3" key="1">
    <citation type="journal article" date="2016" name="Sci. Rep.">
        <title>Draft genome sequencing and secretome analysis of fungal phytopathogen Ascochyta rabiei provides insight into the necrotrophic effector repertoire.</title>
        <authorList>
            <person name="Verma S."/>
            <person name="Gazara R.K."/>
            <person name="Nizam S."/>
            <person name="Parween S."/>
            <person name="Chattopadhyay D."/>
            <person name="Verma P.K."/>
        </authorList>
    </citation>
    <scope>NUCLEOTIDE SEQUENCE [LARGE SCALE GENOMIC DNA]</scope>
    <source>
        <strain evidence="2 3">ArDII</strain>
    </source>
</reference>
<feature type="region of interest" description="Disordered" evidence="1">
    <location>
        <begin position="24"/>
        <end position="81"/>
    </location>
</feature>